<dbReference type="RefSeq" id="WP_169659903.1">
    <property type="nucleotide sequence ID" value="NZ_JABANE010000109.1"/>
</dbReference>
<dbReference type="InterPro" id="IPR049704">
    <property type="entry name" value="Aminotrans_3_PPA_site"/>
</dbReference>
<dbReference type="InterPro" id="IPR015422">
    <property type="entry name" value="PyrdxlP-dep_Trfase_small"/>
</dbReference>
<keyword evidence="7" id="KW-1185">Reference proteome</keyword>
<evidence type="ECO:0000313" key="6">
    <source>
        <dbReference type="EMBL" id="NME71695.1"/>
    </source>
</evidence>
<evidence type="ECO:0000256" key="5">
    <source>
        <dbReference type="RuleBase" id="RU003560"/>
    </source>
</evidence>
<dbReference type="EMBL" id="JABANE010000109">
    <property type="protein sequence ID" value="NME71695.1"/>
    <property type="molecule type" value="Genomic_DNA"/>
</dbReference>
<dbReference type="GO" id="GO:0008483">
    <property type="term" value="F:transaminase activity"/>
    <property type="evidence" value="ECO:0007669"/>
    <property type="project" value="UniProtKB-KW"/>
</dbReference>
<proteinExistence type="inferred from homology"/>
<dbReference type="FunFam" id="3.40.640.10:FF:000004">
    <property type="entry name" value="Acetylornithine aminotransferase"/>
    <property type="match status" value="1"/>
</dbReference>
<dbReference type="PANTHER" id="PTHR11986">
    <property type="entry name" value="AMINOTRANSFERASE CLASS III"/>
    <property type="match status" value="1"/>
</dbReference>
<dbReference type="InterPro" id="IPR050103">
    <property type="entry name" value="Class-III_PLP-dep_AT"/>
</dbReference>
<comment type="similarity">
    <text evidence="5">Belongs to the class-III pyridoxal-phosphate-dependent aminotransferase family.</text>
</comment>
<dbReference type="SUPFAM" id="SSF53383">
    <property type="entry name" value="PLP-dependent transferases"/>
    <property type="match status" value="1"/>
</dbReference>
<dbReference type="PIRSF" id="PIRSF000521">
    <property type="entry name" value="Transaminase_4ab_Lys_Orn"/>
    <property type="match status" value="1"/>
</dbReference>
<dbReference type="Gene3D" id="3.40.640.10">
    <property type="entry name" value="Type I PLP-dependent aspartate aminotransferase-like (Major domain)"/>
    <property type="match status" value="1"/>
</dbReference>
<evidence type="ECO:0000313" key="7">
    <source>
        <dbReference type="Proteomes" id="UP000576082"/>
    </source>
</evidence>
<dbReference type="CDD" id="cd00610">
    <property type="entry name" value="OAT_like"/>
    <property type="match status" value="1"/>
</dbReference>
<protein>
    <submittedName>
        <fullName evidence="6">Aspartate aminotransferase family protein</fullName>
    </submittedName>
</protein>
<keyword evidence="4 5" id="KW-0663">Pyridoxal phosphate</keyword>
<evidence type="ECO:0000256" key="4">
    <source>
        <dbReference type="ARBA" id="ARBA00022898"/>
    </source>
</evidence>
<comment type="cofactor">
    <cofactor evidence="1">
        <name>pyridoxal 5'-phosphate</name>
        <dbReference type="ChEBI" id="CHEBI:597326"/>
    </cofactor>
</comment>
<gene>
    <name evidence="6" type="ORF">HHU12_27265</name>
</gene>
<dbReference type="Gene3D" id="3.90.1150.10">
    <property type="entry name" value="Aspartate Aminotransferase, domain 1"/>
    <property type="match status" value="1"/>
</dbReference>
<dbReference type="Proteomes" id="UP000576082">
    <property type="component" value="Unassembled WGS sequence"/>
</dbReference>
<dbReference type="InterPro" id="IPR015421">
    <property type="entry name" value="PyrdxlP-dep_Trfase_major"/>
</dbReference>
<evidence type="ECO:0000256" key="3">
    <source>
        <dbReference type="ARBA" id="ARBA00022679"/>
    </source>
</evidence>
<keyword evidence="3 6" id="KW-0808">Transferase</keyword>
<dbReference type="Pfam" id="PF00202">
    <property type="entry name" value="Aminotran_3"/>
    <property type="match status" value="1"/>
</dbReference>
<dbReference type="PANTHER" id="PTHR11986:SF79">
    <property type="entry name" value="ACETYLORNITHINE AMINOTRANSFERASE, MITOCHONDRIAL"/>
    <property type="match status" value="1"/>
</dbReference>
<organism evidence="6 7">
    <name type="scientific">Flammeovirga aprica JL-4</name>
    <dbReference type="NCBI Taxonomy" id="694437"/>
    <lineage>
        <taxon>Bacteria</taxon>
        <taxon>Pseudomonadati</taxon>
        <taxon>Bacteroidota</taxon>
        <taxon>Cytophagia</taxon>
        <taxon>Cytophagales</taxon>
        <taxon>Flammeovirgaceae</taxon>
        <taxon>Flammeovirga</taxon>
    </lineage>
</organism>
<evidence type="ECO:0000256" key="2">
    <source>
        <dbReference type="ARBA" id="ARBA00022576"/>
    </source>
</evidence>
<dbReference type="GO" id="GO:0030170">
    <property type="term" value="F:pyridoxal phosphate binding"/>
    <property type="evidence" value="ECO:0007669"/>
    <property type="project" value="InterPro"/>
</dbReference>
<accession>A0A7X9XCG1</accession>
<sequence length="401" mass="44710">MDISNKSNKDIFFEHQAQTSPYPLGIEVDYAKGVYLYDKEGKSYMDLISGIAVNNLGHGHPKLIEAIKEQVDKYLFVMVYGEMVQKPQIELTKSLLSVLPDQLNSTYFVNSGTEANEAALKLAKRYTGRTELVSFNRSYHGNTHGSLSVSGNEVKKNAFRPLLPDVRFINFNVKEDLQYITEKTAGVIVEPIQGDAGVRIPDIEYMQALRDRCTEVGAQLIFDEIQTGFGRTGKFFAFEHFGVVPDILTIAKGMAGGMAMGCFVSSAEKMKVLSHDPILGHITTFGGHPVSCAASNAVINILKEEKIIEDVDRKGLIIEDRLKSHPAVKEIRRKGLMFAIDMENFELVNNVVTTCIEKGVITYWFLSTPYAFRIAPPLTITDEEIHKACDTILEAIDVHYS</sequence>
<dbReference type="AlphaFoldDB" id="A0A7X9XCG1"/>
<evidence type="ECO:0000256" key="1">
    <source>
        <dbReference type="ARBA" id="ARBA00001933"/>
    </source>
</evidence>
<comment type="caution">
    <text evidence="6">The sequence shown here is derived from an EMBL/GenBank/DDBJ whole genome shotgun (WGS) entry which is preliminary data.</text>
</comment>
<reference evidence="6 7" key="1">
    <citation type="submission" date="2020-04" db="EMBL/GenBank/DDBJ databases">
        <title>Flammeovirga sp. SR4, a novel species isolated from seawater.</title>
        <authorList>
            <person name="Wang X."/>
        </authorList>
    </citation>
    <scope>NUCLEOTIDE SEQUENCE [LARGE SCALE GENOMIC DNA]</scope>
    <source>
        <strain evidence="6 7">ATCC 23126</strain>
    </source>
</reference>
<dbReference type="InterPro" id="IPR005814">
    <property type="entry name" value="Aminotrans_3"/>
</dbReference>
<name>A0A7X9XCG1_9BACT</name>
<dbReference type="InterPro" id="IPR015424">
    <property type="entry name" value="PyrdxlP-dep_Trfase"/>
</dbReference>
<dbReference type="PROSITE" id="PS00600">
    <property type="entry name" value="AA_TRANSFER_CLASS_3"/>
    <property type="match status" value="1"/>
</dbReference>
<dbReference type="GO" id="GO:0042802">
    <property type="term" value="F:identical protein binding"/>
    <property type="evidence" value="ECO:0007669"/>
    <property type="project" value="TreeGrafter"/>
</dbReference>
<keyword evidence="2 6" id="KW-0032">Aminotransferase</keyword>